<name>A0A059AGV3_EUCGR</name>
<dbReference type="Gramene" id="KCW53063">
    <property type="protein sequence ID" value="KCW53063"/>
    <property type="gene ID" value="EUGRSUZ_J02357"/>
</dbReference>
<dbReference type="InParanoid" id="A0A059AGV3"/>
<protein>
    <submittedName>
        <fullName evidence="2">Uncharacterized protein</fullName>
    </submittedName>
</protein>
<feature type="compositionally biased region" description="Pro residues" evidence="1">
    <location>
        <begin position="29"/>
        <end position="41"/>
    </location>
</feature>
<dbReference type="EMBL" id="KK198762">
    <property type="protein sequence ID" value="KCW53063.1"/>
    <property type="molecule type" value="Genomic_DNA"/>
</dbReference>
<organism evidence="2">
    <name type="scientific">Eucalyptus grandis</name>
    <name type="common">Flooded gum</name>
    <dbReference type="NCBI Taxonomy" id="71139"/>
    <lineage>
        <taxon>Eukaryota</taxon>
        <taxon>Viridiplantae</taxon>
        <taxon>Streptophyta</taxon>
        <taxon>Embryophyta</taxon>
        <taxon>Tracheophyta</taxon>
        <taxon>Spermatophyta</taxon>
        <taxon>Magnoliopsida</taxon>
        <taxon>eudicotyledons</taxon>
        <taxon>Gunneridae</taxon>
        <taxon>Pentapetalae</taxon>
        <taxon>rosids</taxon>
        <taxon>malvids</taxon>
        <taxon>Myrtales</taxon>
        <taxon>Myrtaceae</taxon>
        <taxon>Myrtoideae</taxon>
        <taxon>Eucalypteae</taxon>
        <taxon>Eucalyptus</taxon>
    </lineage>
</organism>
<proteinExistence type="predicted"/>
<feature type="region of interest" description="Disordered" evidence="1">
    <location>
        <begin position="21"/>
        <end position="47"/>
    </location>
</feature>
<reference evidence="2" key="1">
    <citation type="submission" date="2013-07" db="EMBL/GenBank/DDBJ databases">
        <title>The genome of Eucalyptus grandis.</title>
        <authorList>
            <person name="Schmutz J."/>
            <person name="Hayes R."/>
            <person name="Myburg A."/>
            <person name="Tuskan G."/>
            <person name="Grattapaglia D."/>
            <person name="Rokhsar D.S."/>
        </authorList>
    </citation>
    <scope>NUCLEOTIDE SEQUENCE</scope>
    <source>
        <tissue evidence="2">Leaf extractions</tissue>
    </source>
</reference>
<gene>
    <name evidence="2" type="ORF">EUGRSUZ_J02357</name>
</gene>
<dbReference type="AlphaFoldDB" id="A0A059AGV3"/>
<evidence type="ECO:0000313" key="2">
    <source>
        <dbReference type="EMBL" id="KCW53063.1"/>
    </source>
</evidence>
<evidence type="ECO:0000256" key="1">
    <source>
        <dbReference type="SAM" id="MobiDB-lite"/>
    </source>
</evidence>
<accession>A0A059AGV3</accession>
<sequence length="200" mass="22240">MLSLILLIENLQRKQRLRISTYDGGSSRSPPPASPPPPPPEHSNGSACRRQRGVICVSAFVLPPSIAIFFPDYHRVTVKLVVLVDILKMPQEVPQKVSYERTEIRSDDTTDAENGRVASLFSAIEVSSHKMQGFDDHAGCEANDKKTLTPETAANILEENATADIFLHGRFIHFKGETTSWEAVYSSKSKPRNEKKTYSS</sequence>